<feature type="region of interest" description="Disordered" evidence="7">
    <location>
        <begin position="1148"/>
        <end position="1185"/>
    </location>
</feature>
<feature type="compositionally biased region" description="Polar residues" evidence="7">
    <location>
        <begin position="145"/>
        <end position="157"/>
    </location>
</feature>
<feature type="domain" description="Up-regulated during septation protein 1" evidence="9">
    <location>
        <begin position="273"/>
        <end position="405"/>
    </location>
</feature>
<dbReference type="GO" id="GO:0000244">
    <property type="term" value="P:spliceosomal tri-snRNP complex assembly"/>
    <property type="evidence" value="ECO:0007669"/>
    <property type="project" value="TreeGrafter"/>
</dbReference>
<keyword evidence="4" id="KW-0508">mRNA splicing</keyword>
<dbReference type="Gene3D" id="1.25.40.10">
    <property type="entry name" value="Tetratricopeptide repeat domain"/>
    <property type="match status" value="5"/>
</dbReference>
<dbReference type="STRING" id="683840.U5HCR7"/>
<feature type="compositionally biased region" description="Low complexity" evidence="7">
    <location>
        <begin position="11"/>
        <end position="47"/>
    </location>
</feature>
<evidence type="ECO:0000313" key="10">
    <source>
        <dbReference type="EMBL" id="KDE04645.1"/>
    </source>
</evidence>
<sequence length="2034" mass="223499">MRRIFGGATGANGPPSSSSSSDNLTSSPNGQPSHGNHNNNNNSHNTGTGSGSGFGTGTGSGSGTHLESIMVNHSTNNNELRQSNLDDGSDFKKAGGGGGWFGGAFGEGSTSANAQGQGHEYGANPNSNSNSNNFNSSLGAGSNNTRNYASPPTTTGLASPYHGATRSHDAGGISPISPPYDSGAAAFGPQAASDDLEDLKLPFGGRSTPRSPSTRNVHTRSSSQASSILLQNSTNGPSSSRPFSPLGMSQPSLSVSVGSGLTTAPDVKDKIMIDLLSGQAVVETKDFPILGWEEMQDVKKEHAVLAIKIASLSRSLALETRLRDSAAKLVRLSSPIPIPGSPTPASASGSDASNRARVTKAQAESQVQQANEKIESIQTELYKVGWKEAESRTKLLRHMAGVLGLAMRRKEEEERGSSQTPLSGPRGLHSQATSVGRDQQRSSSPFGCPTKSRFDGHSFFAGNKEAILPGPSTRSSPYASPNLSASNNGQFVVAGADTSHAAVRDLETQVAGLQRALNEQRDRPIQQVDSAQLRELQEEVTQARAAERWARDEHTQTRNELDRHLMELSSIKNSHGSLQRELEQTKQGQGQGEDAQRELERLRQEIDEMTDKMQELEQELNDLEERAVASDRRVTDVEGLLEDMKIKHAHEMQRAQGDLQVAKEEAERARLAVARVPTPNGTEEEEQRLRDEVVSMRSERTKISQTLADVLQRHRAHANSLGTELPKDFDETAVDHHDDWSGYVASSLGDHFDHITSHATAVSDELSLARLAQENSANDLEGELRQTQEHRDHWQDEAEQHRLAREQLEVEHDDLKATVQGHEERLASLALTHQELEVSAEEKEHLRAQLEQAHGRITELEKQIADHDATQAALKKLWQSLPAIDTRRRAGDSHDLATLKAAFDPSQSLGDSSAQFSIDALVERVRALLTDDAKLVETLMKIESGTASAQQEVETHRSNAERYQNLAEQHSTNLTVTQSKVKDLEERIEVSSQQAVTMLERLNDLTESLESTRAERRKLETAGKGLEGQVEAAEEEKNRLAAIVVGLKEENRAMKERPDHTAKLASLENTVQDLKDQLTDLEEELEDTKKREQKTRGQLLEELNAAQAEVSALRTKLRQAERKASKTLKMKAPAAYVAGLGRGASGFTTRSDIGPAREQVTDEAAEDKNAGRGEEIDGDLPDRYQDPENETGLFAGMVYEADDEEADRIYEAVDAQMDERRKKRREAREKEEEERFRAERPTIQAQFADLKRGLADMTDQEWDSLPEVNNLIGNRIKKPRLEGRSFNVPDSVLVAARDRNAVESALSEEQMEDGTKTSMNALTDFAEIGQAREKMLSIKLEQQAGTDSVSGSTTIDPKGYLTGLQSQVLKTATEIGDIKRARQLLQSLTKTNPKHAPGWVAAAWLENVAGKSVQARKIIAEGCQHCPKNEDVWIAASELNTNDNAKVILANAVQELPQSVRIWMRAVELENDPSAKKRVLRKALEYIPASVKLWKETVKREENPEDARILLARAVEVIPHSQELWLALARLETPDRARQVLNKARKTIPTSHEIWIAAGRLQEQEGNTSQVDAIIANGVTALKKNGAILTREQWLGEAERCESAGSIVTAQAILKATLHLDVEEEDRLERWLEDAQTMTSKGLIGCARAIFAYSLNVFPQKQALWRKAAELEKAHGTRETLLALLNKAVESVPQAEVLWLMAAKESWLGGDVPGARAILGRAFEANPESEGIWLAAAKLEAENGQIEAARELMRRAVERVGTERIWIKSAVFERQHATADSALSTAKAGLAKYDRSAKLYLIHAQLLLAQEPPATNAAREVLATAAKKCPTSVPIWLLASRLEENIGLRIKARALLEKARNLNPKSEEVWLESVKVEERDGSGAAKGMLARALQALPTSGILHSYSVWQEPRATRKSRSVDALKKTNNSPAIIVTVARLFWAERKIEKARDWFSRAATADGDFGDAWAWWWKFERQHGVEANKQITLDQCTQADPHHGQTWQVVLKDPKNAGKSVKELLDLAADAVEEEKSTVV</sequence>
<dbReference type="InterPro" id="IPR029191">
    <property type="entry name" value="Uds1"/>
</dbReference>
<dbReference type="OrthoDB" id="440128at2759"/>
<dbReference type="Pfam" id="PF15456">
    <property type="entry name" value="Uds1"/>
    <property type="match status" value="1"/>
</dbReference>
<dbReference type="OMA" id="ERIWIKS"/>
<feature type="compositionally biased region" description="Polar residues" evidence="7">
    <location>
        <begin position="430"/>
        <end position="445"/>
    </location>
</feature>
<dbReference type="InParanoid" id="U5HCR7"/>
<dbReference type="InterPro" id="IPR003107">
    <property type="entry name" value="HAT"/>
</dbReference>
<feature type="coiled-coil region" evidence="6">
    <location>
        <begin position="503"/>
        <end position="553"/>
    </location>
</feature>
<evidence type="ECO:0000256" key="6">
    <source>
        <dbReference type="SAM" id="Coils"/>
    </source>
</evidence>
<proteinExistence type="predicted"/>
<feature type="region of interest" description="Disordered" evidence="7">
    <location>
        <begin position="1"/>
        <end position="66"/>
    </location>
</feature>
<evidence type="ECO:0000256" key="1">
    <source>
        <dbReference type="ARBA" id="ARBA00004123"/>
    </source>
</evidence>
<dbReference type="GO" id="GO:0046540">
    <property type="term" value="C:U4/U6 x U5 tri-snRNP complex"/>
    <property type="evidence" value="ECO:0007669"/>
    <property type="project" value="TreeGrafter"/>
</dbReference>
<dbReference type="PANTHER" id="PTHR11246:SF1">
    <property type="entry name" value="PRE-MRNA-PROCESSING FACTOR 6"/>
    <property type="match status" value="1"/>
</dbReference>
<dbReference type="GO" id="GO:0071013">
    <property type="term" value="C:catalytic step 2 spliceosome"/>
    <property type="evidence" value="ECO:0007669"/>
    <property type="project" value="TreeGrafter"/>
</dbReference>
<feature type="compositionally biased region" description="Gly residues" evidence="7">
    <location>
        <begin position="48"/>
        <end position="62"/>
    </location>
</feature>
<keyword evidence="12" id="KW-1185">Reference proteome</keyword>
<dbReference type="SMART" id="SM00386">
    <property type="entry name" value="HAT"/>
    <property type="match status" value="11"/>
</dbReference>
<name>U5HCR7_USTV1</name>
<evidence type="ECO:0000313" key="12">
    <source>
        <dbReference type="Proteomes" id="UP000017200"/>
    </source>
</evidence>
<feature type="compositionally biased region" description="Polar residues" evidence="7">
    <location>
        <begin position="362"/>
        <end position="371"/>
    </location>
</feature>
<keyword evidence="2" id="KW-0507">mRNA processing</keyword>
<dbReference type="FunFam" id="1.25.40.10:FF:000256">
    <property type="entry name" value="Probable pre-mRNA splicing factor prp1"/>
    <property type="match status" value="1"/>
</dbReference>
<dbReference type="Proteomes" id="UP000017200">
    <property type="component" value="Unassembled WGS sequence"/>
</dbReference>
<feature type="compositionally biased region" description="Low complexity" evidence="7">
    <location>
        <begin position="343"/>
        <end position="353"/>
    </location>
</feature>
<reference evidence="10" key="2">
    <citation type="submission" date="2010-11" db="EMBL/GenBank/DDBJ databases">
        <authorList>
            <consortium name="The Broad Institute Genome Sequencing Platform"/>
            <person name="Earl A."/>
            <person name="Ward D."/>
            <person name="Feldgarden M."/>
            <person name="Gevers D."/>
            <person name="Butler R."/>
            <person name="Young S.K."/>
            <person name="Zeng Q."/>
            <person name="Gargeya S."/>
            <person name="Fitzgerald M."/>
            <person name="Haas B."/>
            <person name="Abouelleil A."/>
            <person name="Alvarado L."/>
            <person name="Arachchi H.M."/>
            <person name="Berlin A."/>
            <person name="Brown A."/>
            <person name="Chapman S.B."/>
            <person name="Chen Z."/>
            <person name="Dunbar C."/>
            <person name="Freedman E."/>
            <person name="Gearin G."/>
            <person name="Gellesch M."/>
            <person name="Goldberg J."/>
            <person name="Griggs A."/>
            <person name="Gujja S."/>
            <person name="Heilman E."/>
            <person name="Heiman D."/>
            <person name="Howarth C."/>
            <person name="Larson L."/>
            <person name="Lui A."/>
            <person name="MacDonald P.J.P."/>
            <person name="Mehta T."/>
            <person name="Montmayeur A."/>
            <person name="Murphy C."/>
            <person name="Neiman D."/>
            <person name="Pearson M."/>
            <person name="Priest M."/>
            <person name="Roberts A."/>
            <person name="Saif S."/>
            <person name="Shea T."/>
            <person name="Shenoy N."/>
            <person name="Sisk P."/>
            <person name="Stolte C."/>
            <person name="Sykes S."/>
            <person name="White J."/>
            <person name="Yandava C."/>
            <person name="Wortman J."/>
            <person name="Nusbaum C."/>
            <person name="Birren B."/>
        </authorList>
    </citation>
    <scope>NUCLEOTIDE SEQUENCE</scope>
    <source>
        <strain evidence="10">P1A1 Lamole</strain>
    </source>
</reference>
<dbReference type="InterPro" id="IPR011990">
    <property type="entry name" value="TPR-like_helical_dom_sf"/>
</dbReference>
<dbReference type="HOGENOM" id="CLU_233377_0_0_1"/>
<evidence type="ECO:0000256" key="7">
    <source>
        <dbReference type="SAM" id="MobiDB-lite"/>
    </source>
</evidence>
<protein>
    <recommendedName>
        <fullName evidence="13">PRP1 splicing factor N-terminal domain-containing protein</fullName>
    </recommendedName>
</protein>
<keyword evidence="5" id="KW-0539">Nucleus</keyword>
<feature type="region of interest" description="Disordered" evidence="7">
    <location>
        <begin position="106"/>
        <end position="257"/>
    </location>
</feature>
<reference evidence="11" key="4">
    <citation type="submission" date="2015-06" db="UniProtKB">
        <authorList>
            <consortium name="EnsemblFungi"/>
        </authorList>
    </citation>
    <scope>IDENTIFICATION</scope>
</reference>
<feature type="coiled-coil region" evidence="6">
    <location>
        <begin position="946"/>
        <end position="1123"/>
    </location>
</feature>
<organism evidence="10">
    <name type="scientific">Microbotryum lychnidis-dioicae (strain p1A1 Lamole / MvSl-1064)</name>
    <name type="common">Anther smut fungus</name>
    <dbReference type="NCBI Taxonomy" id="683840"/>
    <lineage>
        <taxon>Eukaryota</taxon>
        <taxon>Fungi</taxon>
        <taxon>Dikarya</taxon>
        <taxon>Basidiomycota</taxon>
        <taxon>Pucciniomycotina</taxon>
        <taxon>Microbotryomycetes</taxon>
        <taxon>Microbotryales</taxon>
        <taxon>Microbotryaceae</taxon>
        <taxon>Microbotryum</taxon>
    </lineage>
</organism>
<dbReference type="EMBL" id="AEIJ01000488">
    <property type="status" value="NOT_ANNOTATED_CDS"/>
    <property type="molecule type" value="Genomic_DNA"/>
</dbReference>
<dbReference type="InterPro" id="IPR010491">
    <property type="entry name" value="PRP1_N"/>
</dbReference>
<evidence type="ECO:0000256" key="5">
    <source>
        <dbReference type="ARBA" id="ARBA00023242"/>
    </source>
</evidence>
<dbReference type="EMBL" id="GL541702">
    <property type="protein sequence ID" value="KDE04645.1"/>
    <property type="molecule type" value="Genomic_DNA"/>
</dbReference>
<reference evidence="10 12" key="3">
    <citation type="journal article" date="2015" name="BMC Genomics">
        <title>Sex and parasites: genomic and transcriptomic analysis of Microbotryum lychnidis-dioicae, the biotrophic and plant-castrating anther smut fungus.</title>
        <authorList>
            <person name="Perlin M.H."/>
            <person name="Amselem J."/>
            <person name="Fontanillas E."/>
            <person name="Toh S.S."/>
            <person name="Chen Z."/>
            <person name="Goldberg J."/>
            <person name="Duplessis S."/>
            <person name="Henrissat B."/>
            <person name="Young S."/>
            <person name="Zeng Q."/>
            <person name="Aguileta G."/>
            <person name="Petit E."/>
            <person name="Badouin H."/>
            <person name="Andrews J."/>
            <person name="Razeeq D."/>
            <person name="Gabaldon T."/>
            <person name="Quesneville H."/>
            <person name="Giraud T."/>
            <person name="Hood M.E."/>
            <person name="Schultz D.J."/>
            <person name="Cuomo C.A."/>
        </authorList>
    </citation>
    <scope>NUCLEOTIDE SEQUENCE [LARGE SCALE GENOMIC DNA]</scope>
    <source>
        <strain evidence="12">p1A1 Lamole</strain>
        <strain evidence="10">P1A1 Lamole</strain>
    </source>
</reference>
<dbReference type="Pfam" id="PF14559">
    <property type="entry name" value="TPR_19"/>
    <property type="match status" value="1"/>
</dbReference>
<feature type="compositionally biased region" description="Basic and acidic residues" evidence="7">
    <location>
        <begin position="1166"/>
        <end position="1185"/>
    </location>
</feature>
<feature type="compositionally biased region" description="Polar residues" evidence="7">
    <location>
        <begin position="208"/>
        <end position="257"/>
    </location>
</feature>
<dbReference type="Pfam" id="PF06424">
    <property type="entry name" value="PRP1_N"/>
    <property type="match status" value="1"/>
</dbReference>
<feature type="compositionally biased region" description="Low complexity" evidence="7">
    <location>
        <begin position="122"/>
        <end position="144"/>
    </location>
</feature>
<gene>
    <name evidence="10" type="ORF">MVLG_04943</name>
</gene>
<reference evidence="12" key="1">
    <citation type="submission" date="2010-11" db="EMBL/GenBank/DDBJ databases">
        <title>The genome sequence of Microbotryum violaceum strain p1A1 Lamole.</title>
        <authorList>
            <person name="Cuomo C."/>
            <person name="Perlin M."/>
            <person name="Young S.K."/>
            <person name="Zeng Q."/>
            <person name="Gargeya S."/>
            <person name="Alvarado L."/>
            <person name="Berlin A."/>
            <person name="Chapman S.B."/>
            <person name="Chen Z."/>
            <person name="Freedman E."/>
            <person name="Gellesch M."/>
            <person name="Goldberg J."/>
            <person name="Griggs A."/>
            <person name="Gujja S."/>
            <person name="Heilman E."/>
            <person name="Heiman D."/>
            <person name="Howarth C."/>
            <person name="Mehta T."/>
            <person name="Neiman D."/>
            <person name="Pearson M."/>
            <person name="Roberts A."/>
            <person name="Saif S."/>
            <person name="Shea T."/>
            <person name="Shenoy N."/>
            <person name="Sisk P."/>
            <person name="Stolte C."/>
            <person name="Sykes S."/>
            <person name="White J."/>
            <person name="Yandava C."/>
            <person name="Haas B."/>
            <person name="Nusbaum C."/>
            <person name="Birren B."/>
        </authorList>
    </citation>
    <scope>NUCLEOTIDE SEQUENCE [LARGE SCALE GENOMIC DNA]</scope>
    <source>
        <strain evidence="12">p1A1 Lamole</strain>
    </source>
</reference>
<evidence type="ECO:0000313" key="11">
    <source>
        <dbReference type="EnsemblFungi" id="MVLG_04943T0"/>
    </source>
</evidence>
<dbReference type="PANTHER" id="PTHR11246">
    <property type="entry name" value="PRE-MRNA SPLICING FACTOR"/>
    <property type="match status" value="1"/>
</dbReference>
<dbReference type="InterPro" id="IPR045075">
    <property type="entry name" value="Syf1-like"/>
</dbReference>
<feature type="domain" description="PRP1 splicing factor N-terminal" evidence="8">
    <location>
        <begin position="1132"/>
        <end position="1271"/>
    </location>
</feature>
<evidence type="ECO:0000256" key="4">
    <source>
        <dbReference type="ARBA" id="ARBA00023187"/>
    </source>
</evidence>
<accession>U5HCR7</accession>
<evidence type="ECO:0000256" key="2">
    <source>
        <dbReference type="ARBA" id="ARBA00022664"/>
    </source>
</evidence>
<feature type="region of interest" description="Disordered" evidence="7">
    <location>
        <begin position="407"/>
        <end position="457"/>
    </location>
</feature>
<comment type="subcellular location">
    <subcellularLocation>
        <location evidence="1">Nucleus</location>
    </subcellularLocation>
</comment>
<feature type="region of interest" description="Disordered" evidence="7">
    <location>
        <begin position="336"/>
        <end position="371"/>
    </location>
</feature>
<evidence type="ECO:0000256" key="3">
    <source>
        <dbReference type="ARBA" id="ARBA00022737"/>
    </source>
</evidence>
<keyword evidence="6" id="KW-0175">Coiled coil</keyword>
<dbReference type="EnsemblFungi" id="MVLG_04943T0">
    <property type="protein sequence ID" value="MVLG_04943T0"/>
    <property type="gene ID" value="MVLG_04943"/>
</dbReference>
<evidence type="ECO:0000259" key="8">
    <source>
        <dbReference type="Pfam" id="PF06424"/>
    </source>
</evidence>
<feature type="region of interest" description="Disordered" evidence="7">
    <location>
        <begin position="574"/>
        <end position="597"/>
    </location>
</feature>
<evidence type="ECO:0008006" key="13">
    <source>
        <dbReference type="Google" id="ProtNLM"/>
    </source>
</evidence>
<feature type="coiled-coil region" evidence="6">
    <location>
        <begin position="777"/>
        <end position="877"/>
    </location>
</feature>
<dbReference type="SUPFAM" id="SSF48452">
    <property type="entry name" value="TPR-like"/>
    <property type="match status" value="4"/>
</dbReference>
<evidence type="ECO:0000259" key="9">
    <source>
        <dbReference type="Pfam" id="PF15456"/>
    </source>
</evidence>
<keyword evidence="3" id="KW-0677">Repeat</keyword>